<organism evidence="1 2">
    <name type="scientific">Salmonella enterica subsp. enterica serovar Bovismorbificans</name>
    <dbReference type="NCBI Taxonomy" id="58097"/>
    <lineage>
        <taxon>Bacteria</taxon>
        <taxon>Pseudomonadati</taxon>
        <taxon>Pseudomonadota</taxon>
        <taxon>Gammaproteobacteria</taxon>
        <taxon>Enterobacterales</taxon>
        <taxon>Enterobacteriaceae</taxon>
        <taxon>Salmonella</taxon>
    </lineage>
</organism>
<evidence type="ECO:0000313" key="1">
    <source>
        <dbReference type="EMBL" id="CNU18267.1"/>
    </source>
</evidence>
<protein>
    <submittedName>
        <fullName evidence="1">Uncharacterized protein</fullName>
    </submittedName>
</protein>
<sequence>MQGVSVHTTGQYFTGRRHHGVVGTRQTGDGVEQDDNVFLVFNQTFRLLDNHFGNLNVAGCRFVKGRRNHFAFHQTLHLGYFFRTFVDQQHHQHAVWVVIRDALRDVLQQHGFTRFRRRDNQTALAATDRRS</sequence>
<accession>A0A655CKX1</accession>
<gene>
    <name evidence="1" type="ORF">ERS008198_02129</name>
</gene>
<reference evidence="1 2" key="1">
    <citation type="submission" date="2015-03" db="EMBL/GenBank/DDBJ databases">
        <authorList>
            <consortium name="Pathogen Informatics"/>
        </authorList>
    </citation>
    <scope>NUCLEOTIDE SEQUENCE [LARGE SCALE GENOMIC DNA]</scope>
    <source>
        <strain evidence="1 2">A1104</strain>
    </source>
</reference>
<dbReference type="EMBL" id="CQPA01000013">
    <property type="protein sequence ID" value="CNU18267.1"/>
    <property type="molecule type" value="Genomic_DNA"/>
</dbReference>
<name>A0A655CKX1_SALET</name>
<proteinExistence type="predicted"/>
<evidence type="ECO:0000313" key="2">
    <source>
        <dbReference type="Proteomes" id="UP000041314"/>
    </source>
</evidence>
<dbReference type="Proteomes" id="UP000041314">
    <property type="component" value="Unassembled WGS sequence"/>
</dbReference>
<dbReference type="AlphaFoldDB" id="A0A655CKX1"/>